<dbReference type="Pfam" id="PF17295">
    <property type="entry name" value="DUF5348"/>
    <property type="match status" value="1"/>
</dbReference>
<dbReference type="Gene3D" id="2.40.10.390">
    <property type="match status" value="1"/>
</dbReference>
<dbReference type="AlphaFoldDB" id="A0A6B8RZM8"/>
<dbReference type="InterPro" id="IPR035255">
    <property type="entry name" value="DUF5348"/>
</dbReference>
<sequence length="80" mass="9690">MTVFYVLEKCLVKPVSIPLSRCWVVILDGNEYIIHCGEYFDLSFAKKNVSCRLERNLNWYVFIYRVRFILHPKDIYIIRK</sequence>
<protein>
    <recommendedName>
        <fullName evidence="1">DUF5348 domain-containing protein</fullName>
    </recommendedName>
</protein>
<organism evidence="2 3">
    <name type="scientific">Paenibacillus psychroresistens</name>
    <dbReference type="NCBI Taxonomy" id="1778678"/>
    <lineage>
        <taxon>Bacteria</taxon>
        <taxon>Bacillati</taxon>
        <taxon>Bacillota</taxon>
        <taxon>Bacilli</taxon>
        <taxon>Bacillales</taxon>
        <taxon>Paenibacillaceae</taxon>
        <taxon>Paenibacillus</taxon>
    </lineage>
</organism>
<evidence type="ECO:0000259" key="1">
    <source>
        <dbReference type="Pfam" id="PF17295"/>
    </source>
</evidence>
<dbReference type="KEGG" id="ppsc:EHS13_24210"/>
<evidence type="ECO:0000313" key="2">
    <source>
        <dbReference type="EMBL" id="QGR00229.1"/>
    </source>
</evidence>
<name>A0A6B8RZM8_9BACL</name>
<evidence type="ECO:0000313" key="3">
    <source>
        <dbReference type="Proteomes" id="UP000426246"/>
    </source>
</evidence>
<dbReference type="Proteomes" id="UP000426246">
    <property type="component" value="Chromosome"/>
</dbReference>
<dbReference type="OrthoDB" id="9554183at2"/>
<gene>
    <name evidence="2" type="ORF">EHS13_24210</name>
</gene>
<feature type="domain" description="DUF5348" evidence="1">
    <location>
        <begin position="20"/>
        <end position="79"/>
    </location>
</feature>
<reference evidence="3" key="1">
    <citation type="submission" date="2018-11" db="EMBL/GenBank/DDBJ databases">
        <title>Complete genome sequence of Paenibacillus sp. ML311-T8.</title>
        <authorList>
            <person name="Nam Y.-D."/>
            <person name="Kang J."/>
            <person name="Chung W.-H."/>
            <person name="Park Y.S."/>
        </authorList>
    </citation>
    <scope>NUCLEOTIDE SEQUENCE [LARGE SCALE GENOMIC DNA]</scope>
    <source>
        <strain evidence="3">ML311-T8</strain>
    </source>
</reference>
<keyword evidence="3" id="KW-1185">Reference proteome</keyword>
<dbReference type="EMBL" id="CP034235">
    <property type="protein sequence ID" value="QGR00229.1"/>
    <property type="molecule type" value="Genomic_DNA"/>
</dbReference>
<proteinExistence type="predicted"/>
<accession>A0A6B8RZM8</accession>